<evidence type="ECO:0000313" key="2">
    <source>
        <dbReference type="EMBL" id="GAA0043082.1"/>
    </source>
</evidence>
<evidence type="ECO:0000256" key="1">
    <source>
        <dbReference type="SAM" id="Phobius"/>
    </source>
</evidence>
<keyword evidence="1" id="KW-0812">Transmembrane</keyword>
<gene>
    <name evidence="2" type="ORF">LATKL145_14940</name>
</gene>
<reference evidence="3" key="2">
    <citation type="submission" date="2024-01" db="EMBL/GenBank/DDBJ databases">
        <title>Draft genome sequence of Lactobacillus amylovorus strain TKL145.</title>
        <authorList>
            <person name="Tohno M."/>
            <person name="Tanizawa Y."/>
        </authorList>
    </citation>
    <scope>NUCLEOTIDE SEQUENCE [LARGE SCALE GENOMIC DNA]</scope>
    <source>
        <strain evidence="3">TKL145</strain>
    </source>
</reference>
<name>A0ABC9VPT0_LACAM</name>
<organism evidence="2 3">
    <name type="scientific">Lactobacillus amylovorus subsp. animalium</name>
    <dbReference type="NCBI Taxonomy" id="3378536"/>
    <lineage>
        <taxon>Bacteria</taxon>
        <taxon>Bacillati</taxon>
        <taxon>Bacillota</taxon>
        <taxon>Bacilli</taxon>
        <taxon>Lactobacillales</taxon>
        <taxon>Lactobacillaceae</taxon>
        <taxon>Lactobacillus</taxon>
    </lineage>
</organism>
<reference evidence="2 3" key="1">
    <citation type="journal article" date="2024" name="Int. J. Syst. Evol. Microbiol.">
        <title>Proposal of Lactobacillus amylovorus subsp. animalis subsp. nov. and an emended description of Lactobacillus amylovorus.</title>
        <authorList>
            <person name="Yamane K."/>
            <person name="Tanizawa Y."/>
            <person name="Kobayashi H."/>
            <person name="Kamizono T."/>
            <person name="Kojima Y."/>
            <person name="Takagi H."/>
            <person name="Tohno M."/>
        </authorList>
    </citation>
    <scope>NUCLEOTIDE SEQUENCE [LARGE SCALE GENOMIC DNA]</scope>
    <source>
        <strain evidence="2 3">TKL145</strain>
    </source>
</reference>
<keyword evidence="1" id="KW-0472">Membrane</keyword>
<dbReference type="AlphaFoldDB" id="A0ABC9VPT0"/>
<evidence type="ECO:0000313" key="3">
    <source>
        <dbReference type="Proteomes" id="UP001437574"/>
    </source>
</evidence>
<comment type="caution">
    <text evidence="2">The sequence shown here is derived from an EMBL/GenBank/DDBJ whole genome shotgun (WGS) entry which is preliminary data.</text>
</comment>
<proteinExistence type="predicted"/>
<accession>A0ABC9VPT0</accession>
<sequence>MNEVILPRKRWQQIFNVQMIFALIVTILEMIPKRGHTAGNIFQLVFLCLVIGLNFYVQFKRKNPSKLNHEITRWINLWLFNGYFIDVWLATGNYLLLFKFLAPCPWILVPGLQDIVLFA</sequence>
<feature type="transmembrane region" description="Helical" evidence="1">
    <location>
        <begin position="14"/>
        <end position="31"/>
    </location>
</feature>
<protein>
    <submittedName>
        <fullName evidence="2">Uncharacterized protein</fullName>
    </submittedName>
</protein>
<keyword evidence="1" id="KW-1133">Transmembrane helix</keyword>
<feature type="transmembrane region" description="Helical" evidence="1">
    <location>
        <begin position="78"/>
        <end position="102"/>
    </location>
</feature>
<dbReference type="Proteomes" id="UP001437574">
    <property type="component" value="Unassembled WGS sequence"/>
</dbReference>
<dbReference type="EMBL" id="BAAAAK010000019">
    <property type="protein sequence ID" value="GAA0043082.1"/>
    <property type="molecule type" value="Genomic_DNA"/>
</dbReference>
<feature type="transmembrane region" description="Helical" evidence="1">
    <location>
        <begin position="37"/>
        <end position="57"/>
    </location>
</feature>